<dbReference type="AlphaFoldDB" id="A0A2I0QXK1"/>
<evidence type="ECO:0000256" key="7">
    <source>
        <dbReference type="ARBA" id="ARBA00022603"/>
    </source>
</evidence>
<dbReference type="Pfam" id="PF04452">
    <property type="entry name" value="Methyltrans_RNA"/>
    <property type="match status" value="1"/>
</dbReference>
<evidence type="ECO:0000256" key="9">
    <source>
        <dbReference type="ARBA" id="ARBA00022691"/>
    </source>
</evidence>
<dbReference type="InterPro" id="IPR046886">
    <property type="entry name" value="RsmE_MTase_dom"/>
</dbReference>
<keyword evidence="16" id="KW-1185">Reference proteome</keyword>
<dbReference type="PANTHER" id="PTHR30027:SF3">
    <property type="entry name" value="16S RRNA (URACIL(1498)-N(3))-METHYLTRANSFERASE"/>
    <property type="match status" value="1"/>
</dbReference>
<dbReference type="PIRSF" id="PIRSF015601">
    <property type="entry name" value="MTase_slr0722"/>
    <property type="match status" value="1"/>
</dbReference>
<evidence type="ECO:0000256" key="4">
    <source>
        <dbReference type="ARBA" id="ARBA00013673"/>
    </source>
</evidence>
<dbReference type="RefSeq" id="WP_101330782.1">
    <property type="nucleotide sequence ID" value="NZ_PJNH01000001.1"/>
</dbReference>
<evidence type="ECO:0000256" key="6">
    <source>
        <dbReference type="ARBA" id="ARBA00022552"/>
    </source>
</evidence>
<dbReference type="PANTHER" id="PTHR30027">
    <property type="entry name" value="RIBOSOMAL RNA SMALL SUBUNIT METHYLTRANSFERASE E"/>
    <property type="match status" value="1"/>
</dbReference>
<protein>
    <recommendedName>
        <fullName evidence="4 12">Ribosomal RNA small subunit methyltransferase E</fullName>
        <ecNumber evidence="3 12">2.1.1.193</ecNumber>
    </recommendedName>
</protein>
<accession>A0A2I0QXK1</accession>
<keyword evidence="9 12" id="KW-0949">S-adenosyl-L-methionine</keyword>
<name>A0A2I0QXK1_9BACI</name>
<dbReference type="SUPFAM" id="SSF75217">
    <property type="entry name" value="alpha/beta knot"/>
    <property type="match status" value="1"/>
</dbReference>
<comment type="subcellular location">
    <subcellularLocation>
        <location evidence="1 12">Cytoplasm</location>
    </subcellularLocation>
</comment>
<dbReference type="InterPro" id="IPR029028">
    <property type="entry name" value="Alpha/beta_knot_MTases"/>
</dbReference>
<dbReference type="InterPro" id="IPR029026">
    <property type="entry name" value="tRNA_m1G_MTases_N"/>
</dbReference>
<organism evidence="15 16">
    <name type="scientific">Halalkalibacillus sediminis</name>
    <dbReference type="NCBI Taxonomy" id="2018042"/>
    <lineage>
        <taxon>Bacteria</taxon>
        <taxon>Bacillati</taxon>
        <taxon>Bacillota</taxon>
        <taxon>Bacilli</taxon>
        <taxon>Bacillales</taxon>
        <taxon>Bacillaceae</taxon>
        <taxon>Halalkalibacillus</taxon>
    </lineage>
</organism>
<reference evidence="15 16" key="1">
    <citation type="submission" date="2017-06" db="EMBL/GenBank/DDBJ databases">
        <title>the draft geome sequence of Illustriluteabacillus marina B3227.</title>
        <authorList>
            <person name="He R.-H."/>
            <person name="Du Z.-J."/>
        </authorList>
    </citation>
    <scope>NUCLEOTIDE SEQUENCE [LARGE SCALE GENOMIC DNA]</scope>
    <source>
        <strain evidence="15 16">B3227</strain>
    </source>
</reference>
<feature type="domain" description="Ribosomal RNA small subunit methyltransferase E methyltransferase" evidence="13">
    <location>
        <begin position="73"/>
        <end position="243"/>
    </location>
</feature>
<dbReference type="SUPFAM" id="SSF88697">
    <property type="entry name" value="PUA domain-like"/>
    <property type="match status" value="1"/>
</dbReference>
<keyword evidence="8 12" id="KW-0808">Transferase</keyword>
<dbReference type="GO" id="GO:0070042">
    <property type="term" value="F:rRNA (uridine-N3-)-methyltransferase activity"/>
    <property type="evidence" value="ECO:0007669"/>
    <property type="project" value="TreeGrafter"/>
</dbReference>
<keyword evidence="7 12" id="KW-0489">Methyltransferase</keyword>
<evidence type="ECO:0000256" key="2">
    <source>
        <dbReference type="ARBA" id="ARBA00005528"/>
    </source>
</evidence>
<evidence type="ECO:0000256" key="1">
    <source>
        <dbReference type="ARBA" id="ARBA00004496"/>
    </source>
</evidence>
<keyword evidence="6 12" id="KW-0698">rRNA processing</keyword>
<feature type="domain" description="Ribosomal RNA small subunit methyltransferase E PUA-like" evidence="14">
    <location>
        <begin position="18"/>
        <end position="62"/>
    </location>
</feature>
<dbReference type="NCBIfam" id="NF008691">
    <property type="entry name" value="PRK11713.1-4"/>
    <property type="match status" value="1"/>
</dbReference>
<evidence type="ECO:0000259" key="13">
    <source>
        <dbReference type="Pfam" id="PF04452"/>
    </source>
</evidence>
<dbReference type="EC" id="2.1.1.193" evidence="3 12"/>
<dbReference type="OrthoDB" id="9815641at2"/>
<dbReference type="InterPro" id="IPR015947">
    <property type="entry name" value="PUA-like_sf"/>
</dbReference>
<keyword evidence="5 12" id="KW-0963">Cytoplasm</keyword>
<gene>
    <name evidence="15" type="ORF">CEY16_04615</name>
</gene>
<dbReference type="EMBL" id="PJNH01000001">
    <property type="protein sequence ID" value="PKR79038.1"/>
    <property type="molecule type" value="Genomic_DNA"/>
</dbReference>
<evidence type="ECO:0000259" key="14">
    <source>
        <dbReference type="Pfam" id="PF20260"/>
    </source>
</evidence>
<dbReference type="Pfam" id="PF20260">
    <property type="entry name" value="PUA_4"/>
    <property type="match status" value="1"/>
</dbReference>
<evidence type="ECO:0000313" key="15">
    <source>
        <dbReference type="EMBL" id="PKR79038.1"/>
    </source>
</evidence>
<dbReference type="GO" id="GO:0070475">
    <property type="term" value="P:rRNA base methylation"/>
    <property type="evidence" value="ECO:0007669"/>
    <property type="project" value="TreeGrafter"/>
</dbReference>
<dbReference type="GO" id="GO:0005737">
    <property type="term" value="C:cytoplasm"/>
    <property type="evidence" value="ECO:0007669"/>
    <property type="project" value="UniProtKB-SubCell"/>
</dbReference>
<dbReference type="NCBIfam" id="TIGR00046">
    <property type="entry name" value="RsmE family RNA methyltransferase"/>
    <property type="match status" value="1"/>
</dbReference>
<comment type="catalytic activity">
    <reaction evidence="11 12">
        <text>uridine(1498) in 16S rRNA + S-adenosyl-L-methionine = N(3)-methyluridine(1498) in 16S rRNA + S-adenosyl-L-homocysteine + H(+)</text>
        <dbReference type="Rhea" id="RHEA:42920"/>
        <dbReference type="Rhea" id="RHEA-COMP:10283"/>
        <dbReference type="Rhea" id="RHEA-COMP:10284"/>
        <dbReference type="ChEBI" id="CHEBI:15378"/>
        <dbReference type="ChEBI" id="CHEBI:57856"/>
        <dbReference type="ChEBI" id="CHEBI:59789"/>
        <dbReference type="ChEBI" id="CHEBI:65315"/>
        <dbReference type="ChEBI" id="CHEBI:74502"/>
        <dbReference type="EC" id="2.1.1.193"/>
    </reaction>
</comment>
<dbReference type="Proteomes" id="UP000243524">
    <property type="component" value="Unassembled WGS sequence"/>
</dbReference>
<evidence type="ECO:0000256" key="10">
    <source>
        <dbReference type="ARBA" id="ARBA00025699"/>
    </source>
</evidence>
<proteinExistence type="inferred from homology"/>
<dbReference type="Gene3D" id="2.40.240.20">
    <property type="entry name" value="Hypothetical PUA domain-like, domain 1"/>
    <property type="match status" value="1"/>
</dbReference>
<evidence type="ECO:0000313" key="16">
    <source>
        <dbReference type="Proteomes" id="UP000243524"/>
    </source>
</evidence>
<comment type="caution">
    <text evidence="15">The sequence shown here is derived from an EMBL/GenBank/DDBJ whole genome shotgun (WGS) entry which is preliminary data.</text>
</comment>
<evidence type="ECO:0000256" key="5">
    <source>
        <dbReference type="ARBA" id="ARBA00022490"/>
    </source>
</evidence>
<evidence type="ECO:0000256" key="12">
    <source>
        <dbReference type="PIRNR" id="PIRNR015601"/>
    </source>
</evidence>
<evidence type="ECO:0000256" key="8">
    <source>
        <dbReference type="ARBA" id="ARBA00022679"/>
    </source>
</evidence>
<comment type="function">
    <text evidence="10 12">Specifically methylates the N3 position of the uracil ring of uridine 1498 (m3U1498) in 16S rRNA. Acts on the fully assembled 30S ribosomal subunit.</text>
</comment>
<dbReference type="InterPro" id="IPR046887">
    <property type="entry name" value="RsmE_PUA-like"/>
</dbReference>
<dbReference type="Gene3D" id="3.40.1280.10">
    <property type="match status" value="1"/>
</dbReference>
<evidence type="ECO:0000256" key="3">
    <source>
        <dbReference type="ARBA" id="ARBA00012328"/>
    </source>
</evidence>
<sequence>MQRYFISDNNWTKEQVHIDGEDRHHIVNVMRMTSGDKIICCNVDGSSYLVEITEITDDKVTGALVEALDEKQEMPVKVTIVQGLPKGDKLELIVQKGTELGMFAFIPVQMDRSIVKWDSKKESKKLSRLRKISKEAAEQSHRSKLPLIHEKHTLKEVLSENTYDHLFVASELEAKAPSEDGSFAEALKQISPGDNLLVVIGPEGGLSNDEISFLTSNQFKSIRLGPRILRTETAPLYVLSAISFYFEEWR</sequence>
<dbReference type="InterPro" id="IPR006700">
    <property type="entry name" value="RsmE"/>
</dbReference>
<dbReference type="CDD" id="cd18084">
    <property type="entry name" value="RsmE-like"/>
    <property type="match status" value="1"/>
</dbReference>
<comment type="similarity">
    <text evidence="2 12">Belongs to the RNA methyltransferase RsmE family.</text>
</comment>
<evidence type="ECO:0000256" key="11">
    <source>
        <dbReference type="ARBA" id="ARBA00047944"/>
    </source>
</evidence>